<accession>A0AB34FFH3</accession>
<gene>
    <name evidence="3" type="ORF">O9K51_08784</name>
</gene>
<evidence type="ECO:0000256" key="1">
    <source>
        <dbReference type="SAM" id="SignalP"/>
    </source>
</evidence>
<sequence length="328" mass="36519">MMAPVTIVVGALLSAAGLGQGLRIIQSSQESWADIMVRNLHAELTANNHSVVLVGPTKHCTDSADANGDPTPLNGHCEFNSCFGEAGSARGHNQTQPELTWLNGHPQACMRFGVESVGPSIWGGGPPQLAVAGPSGSTVVSPDWEMPFRRWSATAFSAAWAARWGRVPAIAFGSSGHKVSFPWNATKTMPYHTIYPKLAAQLVQEIAFLAEKPLIDADLFLNVNFPDVYHGFCEDPAEFKWVLTRAYKARFWWGILEHYGPAVEHCGRDRLVSDRAIEEHMKKYPYKCLISVTVMDSWFMEASRFEEIQEDYIRKLSHLWHCPDFPYD</sequence>
<name>A0AB34FFH3_9HYPO</name>
<dbReference type="EMBL" id="JAQHRD010000008">
    <property type="protein sequence ID" value="KAJ6438193.1"/>
    <property type="molecule type" value="Genomic_DNA"/>
</dbReference>
<dbReference type="SUPFAM" id="SSF64167">
    <property type="entry name" value="SurE-like"/>
    <property type="match status" value="1"/>
</dbReference>
<dbReference type="AlphaFoldDB" id="A0AB34FFH3"/>
<dbReference type="Gene3D" id="3.40.1210.10">
    <property type="entry name" value="Survival protein SurE-like phosphatase/nucleotidase"/>
    <property type="match status" value="1"/>
</dbReference>
<dbReference type="Pfam" id="PF01975">
    <property type="entry name" value="SurE"/>
    <property type="match status" value="1"/>
</dbReference>
<organism evidence="3 4">
    <name type="scientific">Purpureocillium lavendulum</name>
    <dbReference type="NCBI Taxonomy" id="1247861"/>
    <lineage>
        <taxon>Eukaryota</taxon>
        <taxon>Fungi</taxon>
        <taxon>Dikarya</taxon>
        <taxon>Ascomycota</taxon>
        <taxon>Pezizomycotina</taxon>
        <taxon>Sordariomycetes</taxon>
        <taxon>Hypocreomycetidae</taxon>
        <taxon>Hypocreales</taxon>
        <taxon>Ophiocordycipitaceae</taxon>
        <taxon>Purpureocillium</taxon>
    </lineage>
</organism>
<keyword evidence="1" id="KW-0732">Signal</keyword>
<feature type="chain" id="PRO_5044204496" evidence="1">
    <location>
        <begin position="22"/>
        <end position="328"/>
    </location>
</feature>
<feature type="domain" description="Survival protein SurE-like phosphatase/nucleotidase" evidence="2">
    <location>
        <begin position="37"/>
        <end position="230"/>
    </location>
</feature>
<evidence type="ECO:0000259" key="2">
    <source>
        <dbReference type="Pfam" id="PF01975"/>
    </source>
</evidence>
<dbReference type="GO" id="GO:0016787">
    <property type="term" value="F:hydrolase activity"/>
    <property type="evidence" value="ECO:0007669"/>
    <property type="project" value="InterPro"/>
</dbReference>
<reference evidence="3" key="1">
    <citation type="submission" date="2023-01" db="EMBL/GenBank/DDBJ databases">
        <title>The growth and conidiation of Purpureocillium lavendulum are regulated by nitrogen source and histone H3K14 acetylation.</title>
        <authorList>
            <person name="Tang P."/>
            <person name="Han J."/>
            <person name="Zhang C."/>
            <person name="Tang P."/>
            <person name="Qi F."/>
            <person name="Zhang K."/>
            <person name="Liang L."/>
        </authorList>
    </citation>
    <scope>NUCLEOTIDE SEQUENCE</scope>
    <source>
        <strain evidence="3">YMF1.00683</strain>
    </source>
</reference>
<dbReference type="InterPro" id="IPR036523">
    <property type="entry name" value="SurE-like_sf"/>
</dbReference>
<dbReference type="InterPro" id="IPR002828">
    <property type="entry name" value="SurE-like_Pase/nucleotidase"/>
</dbReference>
<dbReference type="Proteomes" id="UP001163105">
    <property type="component" value="Unassembled WGS sequence"/>
</dbReference>
<protein>
    <submittedName>
        <fullName evidence="3">Survival protein surE domain-containing protein</fullName>
    </submittedName>
</protein>
<evidence type="ECO:0000313" key="4">
    <source>
        <dbReference type="Proteomes" id="UP001163105"/>
    </source>
</evidence>
<evidence type="ECO:0000313" key="3">
    <source>
        <dbReference type="EMBL" id="KAJ6438193.1"/>
    </source>
</evidence>
<proteinExistence type="predicted"/>
<comment type="caution">
    <text evidence="3">The sequence shown here is derived from an EMBL/GenBank/DDBJ whole genome shotgun (WGS) entry which is preliminary data.</text>
</comment>
<feature type="signal peptide" evidence="1">
    <location>
        <begin position="1"/>
        <end position="21"/>
    </location>
</feature>
<keyword evidence="4" id="KW-1185">Reference proteome</keyword>